<evidence type="ECO:0000313" key="3">
    <source>
        <dbReference type="Proteomes" id="UP000621454"/>
    </source>
</evidence>
<keyword evidence="3" id="KW-1185">Reference proteome</keyword>
<dbReference type="Proteomes" id="UP000621454">
    <property type="component" value="Unassembled WGS sequence"/>
</dbReference>
<sequence length="264" mass="29383">MATVATTPAASLRAEFARIFHDPSDTLGTLTFNAVLVFALWYLAPRALFFDLTGPEGLPYALAGWMFADVCATNILAPDRTRALLALGDRDELVRFLRAKSFALWLLVGPACAVLAVFLAVDDHDWRGVTVVMLSVTVVPFGAITLSNVIGFALPYHPRPLRWRWEQRARTKQVVVRWAILLVIPYAIYPAAAAAVVAIPLGLWRLTRHLPIGTDAKDADFILCALMVAAISMAVWIYGYRLLARWATRDTTRLRRYLENLEMG</sequence>
<accession>A0A916X189</accession>
<dbReference type="AlphaFoldDB" id="A0A916X189"/>
<comment type="caution">
    <text evidence="2">The sequence shown here is derived from an EMBL/GenBank/DDBJ whole genome shotgun (WGS) entry which is preliminary data.</text>
</comment>
<feature type="transmembrane region" description="Helical" evidence="1">
    <location>
        <begin position="175"/>
        <end position="199"/>
    </location>
</feature>
<feature type="transmembrane region" description="Helical" evidence="1">
    <location>
        <begin position="219"/>
        <end position="239"/>
    </location>
</feature>
<name>A0A916X189_9ACTN</name>
<dbReference type="EMBL" id="BMGC01000054">
    <property type="protein sequence ID" value="GGB47114.1"/>
    <property type="molecule type" value="Genomic_DNA"/>
</dbReference>
<keyword evidence="1" id="KW-0812">Transmembrane</keyword>
<feature type="transmembrane region" description="Helical" evidence="1">
    <location>
        <begin position="133"/>
        <end position="154"/>
    </location>
</feature>
<evidence type="ECO:0000313" key="2">
    <source>
        <dbReference type="EMBL" id="GGB47114.1"/>
    </source>
</evidence>
<proteinExistence type="predicted"/>
<reference evidence="2" key="1">
    <citation type="journal article" date="2014" name="Int. J. Syst. Evol. Microbiol.">
        <title>Complete genome sequence of Corynebacterium casei LMG S-19264T (=DSM 44701T), isolated from a smear-ripened cheese.</title>
        <authorList>
            <consortium name="US DOE Joint Genome Institute (JGI-PGF)"/>
            <person name="Walter F."/>
            <person name="Albersmeier A."/>
            <person name="Kalinowski J."/>
            <person name="Ruckert C."/>
        </authorList>
    </citation>
    <scope>NUCLEOTIDE SEQUENCE</scope>
    <source>
        <strain evidence="2">CGMCC 1.12827</strain>
    </source>
</reference>
<evidence type="ECO:0000256" key="1">
    <source>
        <dbReference type="SAM" id="Phobius"/>
    </source>
</evidence>
<keyword evidence="1" id="KW-0472">Membrane</keyword>
<dbReference type="RefSeq" id="WP_188588747.1">
    <property type="nucleotide sequence ID" value="NZ_BMGC01000054.1"/>
</dbReference>
<gene>
    <name evidence="2" type="ORF">GCM10011489_37930</name>
</gene>
<keyword evidence="1" id="KW-1133">Transmembrane helix</keyword>
<feature type="transmembrane region" description="Helical" evidence="1">
    <location>
        <begin position="27"/>
        <end position="45"/>
    </location>
</feature>
<reference evidence="2" key="2">
    <citation type="submission" date="2020-09" db="EMBL/GenBank/DDBJ databases">
        <authorList>
            <person name="Sun Q."/>
            <person name="Zhou Y."/>
        </authorList>
    </citation>
    <scope>NUCLEOTIDE SEQUENCE</scope>
    <source>
        <strain evidence="2">CGMCC 1.12827</strain>
    </source>
</reference>
<organism evidence="2 3">
    <name type="scientific">Gordonia jinhuaensis</name>
    <dbReference type="NCBI Taxonomy" id="1517702"/>
    <lineage>
        <taxon>Bacteria</taxon>
        <taxon>Bacillati</taxon>
        <taxon>Actinomycetota</taxon>
        <taxon>Actinomycetes</taxon>
        <taxon>Mycobacteriales</taxon>
        <taxon>Gordoniaceae</taxon>
        <taxon>Gordonia</taxon>
    </lineage>
</organism>
<protein>
    <submittedName>
        <fullName evidence="2">Uncharacterized protein</fullName>
    </submittedName>
</protein>
<feature type="transmembrane region" description="Helical" evidence="1">
    <location>
        <begin position="102"/>
        <end position="121"/>
    </location>
</feature>